<reference evidence="7" key="1">
    <citation type="journal article" date="2020" name="Stud. Mycol.">
        <title>101 Dothideomycetes genomes: a test case for predicting lifestyles and emergence of pathogens.</title>
        <authorList>
            <person name="Haridas S."/>
            <person name="Albert R."/>
            <person name="Binder M."/>
            <person name="Bloem J."/>
            <person name="Labutti K."/>
            <person name="Salamov A."/>
            <person name="Andreopoulos B."/>
            <person name="Baker S."/>
            <person name="Barry K."/>
            <person name="Bills G."/>
            <person name="Bluhm B."/>
            <person name="Cannon C."/>
            <person name="Castanera R."/>
            <person name="Culley D."/>
            <person name="Daum C."/>
            <person name="Ezra D."/>
            <person name="Gonzalez J."/>
            <person name="Henrissat B."/>
            <person name="Kuo A."/>
            <person name="Liang C."/>
            <person name="Lipzen A."/>
            <person name="Lutzoni F."/>
            <person name="Magnuson J."/>
            <person name="Mondo S."/>
            <person name="Nolan M."/>
            <person name="Ohm R."/>
            <person name="Pangilinan J."/>
            <person name="Park H.-J."/>
            <person name="Ramirez L."/>
            <person name="Alfaro M."/>
            <person name="Sun H."/>
            <person name="Tritt A."/>
            <person name="Yoshinaga Y."/>
            <person name="Zwiers L.-H."/>
            <person name="Turgeon B."/>
            <person name="Goodwin S."/>
            <person name="Spatafora J."/>
            <person name="Crous P."/>
            <person name="Grigoriev I."/>
        </authorList>
    </citation>
    <scope>NUCLEOTIDE SEQUENCE</scope>
    <source>
        <strain evidence="7">CBS 130266</strain>
    </source>
</reference>
<keyword evidence="8" id="KW-1185">Reference proteome</keyword>
<evidence type="ECO:0000313" key="7">
    <source>
        <dbReference type="EMBL" id="KAF2424225.1"/>
    </source>
</evidence>
<dbReference type="GO" id="GO:0004527">
    <property type="term" value="F:exonuclease activity"/>
    <property type="evidence" value="ECO:0007669"/>
    <property type="project" value="UniProtKB-KW"/>
</dbReference>
<feature type="region of interest" description="Disordered" evidence="5">
    <location>
        <begin position="655"/>
        <end position="684"/>
    </location>
</feature>
<feature type="domain" description="Exonuclease" evidence="6">
    <location>
        <begin position="438"/>
        <end position="630"/>
    </location>
</feature>
<accession>A0A9P4TVG0</accession>
<dbReference type="InterPro" id="IPR047021">
    <property type="entry name" value="REXO1/3/4-like"/>
</dbReference>
<evidence type="ECO:0000313" key="8">
    <source>
        <dbReference type="Proteomes" id="UP000800235"/>
    </source>
</evidence>
<dbReference type="SMART" id="SM00479">
    <property type="entry name" value="EXOIII"/>
    <property type="match status" value="1"/>
</dbReference>
<name>A0A9P4TVG0_9PEZI</name>
<dbReference type="GO" id="GO:0005634">
    <property type="term" value="C:nucleus"/>
    <property type="evidence" value="ECO:0007669"/>
    <property type="project" value="TreeGrafter"/>
</dbReference>
<evidence type="ECO:0000256" key="1">
    <source>
        <dbReference type="ARBA" id="ARBA00006357"/>
    </source>
</evidence>
<dbReference type="PANTHER" id="PTHR12801">
    <property type="entry name" value="RNA EXONUCLEASE REXO1 / RECO3 FAMILY MEMBER-RELATED"/>
    <property type="match status" value="1"/>
</dbReference>
<proteinExistence type="inferred from homology"/>
<protein>
    <recommendedName>
        <fullName evidence="6">Exonuclease domain-containing protein</fullName>
    </recommendedName>
</protein>
<keyword evidence="3" id="KW-0378">Hydrolase</keyword>
<gene>
    <name evidence="7" type="ORF">EJ08DRAFT_652465</name>
</gene>
<dbReference type="InterPro" id="IPR013520">
    <property type="entry name" value="Ribonucl_H"/>
</dbReference>
<feature type="region of interest" description="Disordered" evidence="5">
    <location>
        <begin position="80"/>
        <end position="159"/>
    </location>
</feature>
<dbReference type="Gene3D" id="3.30.420.10">
    <property type="entry name" value="Ribonuclease H-like superfamily/Ribonuclease H"/>
    <property type="match status" value="1"/>
</dbReference>
<comment type="similarity">
    <text evidence="1">Belongs to the REXO1/REXO3 family.</text>
</comment>
<dbReference type="InterPro" id="IPR034922">
    <property type="entry name" value="REX1-like_exo"/>
</dbReference>
<sequence length="684" mass="74989">MFSSSSLFRNIPCPSEAGKCNLVNCIFSHQAILKTSSEAYDINTAVGDQKRRKLENGAKEVTHVSVPQFGVFTGITAPRSALPSSSQSNTPVKVQDSIATTSSPNGTSKVPSTATRPISPPPIGSQGRKLSGNASSKATSKIAPLAKKAQKAETLSPRGLVKDPAPYMTRYQLLQLLHQAMLKLNDAIQRSYDEDISSLYLDKQGLICAALDEEESIARGKPSIYTNMLKNRISAYRKMKLDEWAKIRQAIVAKAEDIQKAEDIANADMKPEETKQKTESLGAVNLEIELSVTQQLVMLNRFVVKTQDLRNAGYVVAPPTDAEMEEARKTVAASAFYEQCDRCNTRFQVFPDGRDEDGAVTTNGKCQHHWGKVRTEKKMTGGTSTSRVIYNCCNETKGDSAGCTVGESHVFKINGVSRMASVLQFTDTPVNAEAKNDFAVSFDCEMAYTTYGLELIRLSATTWPQGYALIDVLVRPIGRILDFNTRFSGVSEEQYFSAKPCDLQKDGPLPPLARGKDTTSSTSLRALRIVSGPAEARTLLLSYISTDTVLIGHSLDNDMNVLRLIHPKIVDTSLLFPHPVGLPYRYGLKNLVKQFLQTDIQMGGATGHDSLEDSRATGDLVRWKVAREWDKLKEQGWTIKDGEFCSSDEAKLVPGLPPYGKSQGVMAKPRKRRHGDSGFQVGTG</sequence>
<dbReference type="Proteomes" id="UP000800235">
    <property type="component" value="Unassembled WGS sequence"/>
</dbReference>
<dbReference type="OrthoDB" id="3996471at2759"/>
<dbReference type="CDD" id="cd06145">
    <property type="entry name" value="REX1_like"/>
    <property type="match status" value="1"/>
</dbReference>
<dbReference type="PANTHER" id="PTHR12801:SF112">
    <property type="entry name" value="RNA EXONUCLEASE 3"/>
    <property type="match status" value="1"/>
</dbReference>
<dbReference type="EMBL" id="MU007076">
    <property type="protein sequence ID" value="KAF2424225.1"/>
    <property type="molecule type" value="Genomic_DNA"/>
</dbReference>
<dbReference type="InterPro" id="IPR036397">
    <property type="entry name" value="RNaseH_sf"/>
</dbReference>
<organism evidence="7 8">
    <name type="scientific">Tothia fuscella</name>
    <dbReference type="NCBI Taxonomy" id="1048955"/>
    <lineage>
        <taxon>Eukaryota</taxon>
        <taxon>Fungi</taxon>
        <taxon>Dikarya</taxon>
        <taxon>Ascomycota</taxon>
        <taxon>Pezizomycotina</taxon>
        <taxon>Dothideomycetes</taxon>
        <taxon>Pleosporomycetidae</taxon>
        <taxon>Venturiales</taxon>
        <taxon>Cylindrosympodiaceae</taxon>
        <taxon>Tothia</taxon>
    </lineage>
</organism>
<keyword evidence="4" id="KW-0269">Exonuclease</keyword>
<dbReference type="InterPro" id="IPR012337">
    <property type="entry name" value="RNaseH-like_sf"/>
</dbReference>
<dbReference type="SUPFAM" id="SSF53098">
    <property type="entry name" value="Ribonuclease H-like"/>
    <property type="match status" value="1"/>
</dbReference>
<dbReference type="GO" id="GO:0003676">
    <property type="term" value="F:nucleic acid binding"/>
    <property type="evidence" value="ECO:0007669"/>
    <property type="project" value="InterPro"/>
</dbReference>
<keyword evidence="2" id="KW-0540">Nuclease</keyword>
<evidence type="ECO:0000259" key="6">
    <source>
        <dbReference type="SMART" id="SM00479"/>
    </source>
</evidence>
<dbReference type="AlphaFoldDB" id="A0A9P4TVG0"/>
<evidence type="ECO:0000256" key="5">
    <source>
        <dbReference type="SAM" id="MobiDB-lite"/>
    </source>
</evidence>
<evidence type="ECO:0000256" key="3">
    <source>
        <dbReference type="ARBA" id="ARBA00022801"/>
    </source>
</evidence>
<comment type="caution">
    <text evidence="7">The sequence shown here is derived from an EMBL/GenBank/DDBJ whole genome shotgun (WGS) entry which is preliminary data.</text>
</comment>
<evidence type="ECO:0000256" key="2">
    <source>
        <dbReference type="ARBA" id="ARBA00022722"/>
    </source>
</evidence>
<evidence type="ECO:0000256" key="4">
    <source>
        <dbReference type="ARBA" id="ARBA00022839"/>
    </source>
</evidence>
<feature type="compositionally biased region" description="Polar residues" evidence="5">
    <location>
        <begin position="82"/>
        <end position="116"/>
    </location>
</feature>